<evidence type="ECO:0000313" key="4">
    <source>
        <dbReference type="Proteomes" id="UP001597260"/>
    </source>
</evidence>
<gene>
    <name evidence="3" type="ORF">ACFQ4H_32920</name>
</gene>
<keyword evidence="4" id="KW-1185">Reference proteome</keyword>
<reference evidence="4" key="1">
    <citation type="journal article" date="2019" name="Int. J. Syst. Evol. Microbiol.">
        <title>The Global Catalogue of Microorganisms (GCM) 10K type strain sequencing project: providing services to taxonomists for standard genome sequencing and annotation.</title>
        <authorList>
            <consortium name="The Broad Institute Genomics Platform"/>
            <consortium name="The Broad Institute Genome Sequencing Center for Infectious Disease"/>
            <person name="Wu L."/>
            <person name="Ma J."/>
        </authorList>
    </citation>
    <scope>NUCLEOTIDE SEQUENCE [LARGE SCALE GENOMIC DNA]</scope>
    <source>
        <strain evidence="4">JCM 31037</strain>
    </source>
</reference>
<accession>A0ABW3YMS9</accession>
<organism evidence="3 4">
    <name type="scientific">Micromonospora sonneratiae</name>
    <dbReference type="NCBI Taxonomy" id="1184706"/>
    <lineage>
        <taxon>Bacteria</taxon>
        <taxon>Bacillati</taxon>
        <taxon>Actinomycetota</taxon>
        <taxon>Actinomycetes</taxon>
        <taxon>Micromonosporales</taxon>
        <taxon>Micromonosporaceae</taxon>
        <taxon>Micromonospora</taxon>
    </lineage>
</organism>
<comment type="caution">
    <text evidence="3">The sequence shown here is derived from an EMBL/GenBank/DDBJ whole genome shotgun (WGS) entry which is preliminary data.</text>
</comment>
<feature type="domain" description="EccD-like transmembrane" evidence="2">
    <location>
        <begin position="2"/>
        <end position="202"/>
    </location>
</feature>
<sequence>VAVAAAVAAGCITAGVDARQPIRVAPVVIVLSLGLLARHSLGAGGLAQATFRLRAAAEPAARSERLITVAEEYLRGGLIGLATVAAGCAAFLIGTGGTPDVALGAGVALLLWTRSRLFEQAGHVLPLRLAAVAALLTGAARLLAALPAWGLMVGLLTLAAVTVWATGSGSGFRWPGRWLRLGELALAAVMAAALAAAVGLLDFDFTTRQAG</sequence>
<feature type="transmembrane region" description="Helical" evidence="1">
    <location>
        <begin position="178"/>
        <end position="201"/>
    </location>
</feature>
<protein>
    <recommendedName>
        <fullName evidence="2">EccD-like transmembrane domain-containing protein</fullName>
    </recommendedName>
</protein>
<name>A0ABW3YMS9_9ACTN</name>
<proteinExistence type="predicted"/>
<evidence type="ECO:0000256" key="1">
    <source>
        <dbReference type="SAM" id="Phobius"/>
    </source>
</evidence>
<feature type="transmembrane region" description="Helical" evidence="1">
    <location>
        <begin position="125"/>
        <end position="143"/>
    </location>
</feature>
<feature type="transmembrane region" description="Helical" evidence="1">
    <location>
        <begin position="101"/>
        <end position="118"/>
    </location>
</feature>
<dbReference type="EMBL" id="JBHTMP010000101">
    <property type="protein sequence ID" value="MFD1325891.1"/>
    <property type="molecule type" value="Genomic_DNA"/>
</dbReference>
<feature type="transmembrane region" description="Helical" evidence="1">
    <location>
        <begin position="149"/>
        <end position="166"/>
    </location>
</feature>
<feature type="non-terminal residue" evidence="3">
    <location>
        <position position="1"/>
    </location>
</feature>
<evidence type="ECO:0000313" key="3">
    <source>
        <dbReference type="EMBL" id="MFD1325891.1"/>
    </source>
</evidence>
<dbReference type="Pfam" id="PF19053">
    <property type="entry name" value="EccD"/>
    <property type="match status" value="1"/>
</dbReference>
<dbReference type="Proteomes" id="UP001597260">
    <property type="component" value="Unassembled WGS sequence"/>
</dbReference>
<keyword evidence="1" id="KW-0472">Membrane</keyword>
<feature type="transmembrane region" description="Helical" evidence="1">
    <location>
        <begin position="28"/>
        <end position="51"/>
    </location>
</feature>
<evidence type="ECO:0000259" key="2">
    <source>
        <dbReference type="Pfam" id="PF19053"/>
    </source>
</evidence>
<keyword evidence="1" id="KW-0812">Transmembrane</keyword>
<dbReference type="InterPro" id="IPR044049">
    <property type="entry name" value="EccD_transm"/>
</dbReference>
<dbReference type="RefSeq" id="WP_377578838.1">
    <property type="nucleotide sequence ID" value="NZ_JBHTMP010000101.1"/>
</dbReference>
<keyword evidence="1" id="KW-1133">Transmembrane helix</keyword>